<dbReference type="GO" id="GO:0005634">
    <property type="term" value="C:nucleus"/>
    <property type="evidence" value="ECO:0007669"/>
    <property type="project" value="UniProtKB-SubCell"/>
</dbReference>
<dbReference type="GO" id="GO:0046983">
    <property type="term" value="F:protein dimerization activity"/>
    <property type="evidence" value="ECO:0007669"/>
    <property type="project" value="InterPro"/>
</dbReference>
<sequence>MDQIQALICLDDQLSRASNAHKQQSLLRYETRNAGKRKTIVPQAEYQNSEGNTESIYAASEHEESDSESLPSPPARRQKKTVPPSCRVPRPALPTPPTTEPSQTTPETLLNTADIPSVTDEVTTDLLRPQASFRKQPKERIKKGDGKELFSYSRHPCGDEPGKKRGKRICHGIKLSTLPEPLVGPIDKLLGGEKLKKQAEVAFQNQLRNLVDANAAKELLITLITRNHLPFRFVEHQEFHQPIAMFNPAAADILVKGHTTVARHIERLYHLQQDQLRQSIAQFKSQIHFTTDSWTSNYGNLEPLAVTGRWVTPDGRLSKALLNLHNLPDGHAGKLTAPYLFKTIKSLGIKNPGYITSDNASCNDTMMAELSKLLASIDIDWDPVQCRTRCFGHQNNLIPQAFWNHATEEAIEHARVYNPNDVAAVIARKDTGWAADQSVRLLECLMKTMKTTSAIIAMDYLRVHYDEATTEHAGNTPFLTALQSSRYVYESWYAVNDRTPAYQSAILLHPSYRLAYVDHHWPDDWIDKAKQAARSLYKRQYYKPPLPAPTPISTSPQAKRGFKDWKQSITLVRKVTDEFDHFVRGDPLPIDNPLQWWLEAQQQRQYPNLARMAIDILSVNPMSAESERVLSSFRRAIPWDRAQISAEHVEMVECLKSWKKHQKFDELPVQDAEYVDIEELCSDDEVAV</sequence>
<evidence type="ECO:0000256" key="2">
    <source>
        <dbReference type="ARBA" id="ARBA00022723"/>
    </source>
</evidence>
<name>A0A4S9VGE8_AURPU</name>
<dbReference type="Pfam" id="PF05699">
    <property type="entry name" value="Dimer_Tnp_hAT"/>
    <property type="match status" value="1"/>
</dbReference>
<dbReference type="PANTHER" id="PTHR46481">
    <property type="entry name" value="ZINC FINGER BED DOMAIN-CONTAINING PROTEIN 4"/>
    <property type="match status" value="1"/>
</dbReference>
<dbReference type="AlphaFoldDB" id="A0A4S9VGE8"/>
<comment type="subcellular location">
    <subcellularLocation>
        <location evidence="1">Nucleus</location>
    </subcellularLocation>
</comment>
<evidence type="ECO:0000256" key="4">
    <source>
        <dbReference type="ARBA" id="ARBA00022833"/>
    </source>
</evidence>
<accession>A0A4S9VGE8</accession>
<evidence type="ECO:0000256" key="3">
    <source>
        <dbReference type="ARBA" id="ARBA00022771"/>
    </source>
</evidence>
<dbReference type="EMBL" id="QZBJ01000178">
    <property type="protein sequence ID" value="THY67126.1"/>
    <property type="molecule type" value="Genomic_DNA"/>
</dbReference>
<keyword evidence="3" id="KW-0863">Zinc-finger</keyword>
<dbReference type="InterPro" id="IPR008906">
    <property type="entry name" value="HATC_C_dom"/>
</dbReference>
<evidence type="ECO:0000313" key="8">
    <source>
        <dbReference type="EMBL" id="THY67126.1"/>
    </source>
</evidence>
<evidence type="ECO:0000259" key="7">
    <source>
        <dbReference type="Pfam" id="PF05699"/>
    </source>
</evidence>
<evidence type="ECO:0000256" key="5">
    <source>
        <dbReference type="ARBA" id="ARBA00023242"/>
    </source>
</evidence>
<keyword evidence="2" id="KW-0479">Metal-binding</keyword>
<keyword evidence="5" id="KW-0539">Nucleus</keyword>
<dbReference type="PANTHER" id="PTHR46481:SF10">
    <property type="entry name" value="ZINC FINGER BED DOMAIN-CONTAINING PROTEIN 39"/>
    <property type="match status" value="1"/>
</dbReference>
<proteinExistence type="predicted"/>
<protein>
    <recommendedName>
        <fullName evidence="7">HAT C-terminal dimerisation domain-containing protein</fullName>
    </recommendedName>
</protein>
<dbReference type="InterPro" id="IPR052035">
    <property type="entry name" value="ZnF_BED_domain_contain"/>
</dbReference>
<keyword evidence="4" id="KW-0862">Zinc</keyword>
<evidence type="ECO:0000256" key="6">
    <source>
        <dbReference type="SAM" id="MobiDB-lite"/>
    </source>
</evidence>
<evidence type="ECO:0000256" key="1">
    <source>
        <dbReference type="ARBA" id="ARBA00004123"/>
    </source>
</evidence>
<evidence type="ECO:0000313" key="9">
    <source>
        <dbReference type="Proteomes" id="UP000305064"/>
    </source>
</evidence>
<dbReference type="SUPFAM" id="SSF53098">
    <property type="entry name" value="Ribonuclease H-like"/>
    <property type="match status" value="1"/>
</dbReference>
<gene>
    <name evidence="8" type="ORF">D6C94_10722</name>
</gene>
<dbReference type="Proteomes" id="UP000305064">
    <property type="component" value="Unassembled WGS sequence"/>
</dbReference>
<dbReference type="InterPro" id="IPR012337">
    <property type="entry name" value="RNaseH-like_sf"/>
</dbReference>
<feature type="domain" description="HAT C-terminal dimerisation" evidence="7">
    <location>
        <begin position="586"/>
        <end position="658"/>
    </location>
</feature>
<dbReference type="GO" id="GO:0008270">
    <property type="term" value="F:zinc ion binding"/>
    <property type="evidence" value="ECO:0007669"/>
    <property type="project" value="UniProtKB-KW"/>
</dbReference>
<reference evidence="8 9" key="1">
    <citation type="submission" date="2018-10" db="EMBL/GenBank/DDBJ databases">
        <title>Fifty Aureobasidium pullulans genomes reveal a recombining polyextremotolerant generalist.</title>
        <authorList>
            <person name="Gostincar C."/>
            <person name="Turk M."/>
            <person name="Zajc J."/>
            <person name="Gunde-Cimerman N."/>
        </authorList>
    </citation>
    <scope>NUCLEOTIDE SEQUENCE [LARGE SCALE GENOMIC DNA]</scope>
    <source>
        <strain evidence="8 9">EXF-4256</strain>
    </source>
</reference>
<feature type="compositionally biased region" description="Polar residues" evidence="6">
    <location>
        <begin position="45"/>
        <end position="55"/>
    </location>
</feature>
<feature type="region of interest" description="Disordered" evidence="6">
    <location>
        <begin position="28"/>
        <end position="121"/>
    </location>
</feature>
<comment type="caution">
    <text evidence="8">The sequence shown here is derived from an EMBL/GenBank/DDBJ whole genome shotgun (WGS) entry which is preliminary data.</text>
</comment>
<organism evidence="8 9">
    <name type="scientific">Aureobasidium pullulans</name>
    <name type="common">Black yeast</name>
    <name type="synonym">Pullularia pullulans</name>
    <dbReference type="NCBI Taxonomy" id="5580"/>
    <lineage>
        <taxon>Eukaryota</taxon>
        <taxon>Fungi</taxon>
        <taxon>Dikarya</taxon>
        <taxon>Ascomycota</taxon>
        <taxon>Pezizomycotina</taxon>
        <taxon>Dothideomycetes</taxon>
        <taxon>Dothideomycetidae</taxon>
        <taxon>Dothideales</taxon>
        <taxon>Saccotheciaceae</taxon>
        <taxon>Aureobasidium</taxon>
    </lineage>
</organism>